<comment type="similarity">
    <text evidence="3">Belongs to the wax synthase family.</text>
</comment>
<dbReference type="AlphaFoldDB" id="A0A6A6RJ83"/>
<dbReference type="GO" id="GO:0008374">
    <property type="term" value="F:O-acyltransferase activity"/>
    <property type="evidence" value="ECO:0007669"/>
    <property type="project" value="InterPro"/>
</dbReference>
<evidence type="ECO:0000256" key="3">
    <source>
        <dbReference type="ARBA" id="ARBA00007282"/>
    </source>
</evidence>
<sequence length="353" mass="40019">MTSHPPVLEEDFLAQLLVDAPPAIAVLLIPSFFAYLSIYALVRRWVWTGRLLVVPTLVLFWASKVVAPVRCRALEAEFNFGAAIAIMKLLELHVLEFTNAFPSYTGGKQPRPSLLALILFTELRYESFTPNPIRPWQLPKYPFSSSPEKRRFFYSEPIQWVIHVSIFILLQCLPQHILPVKALGIIFAIWNIWTALELVLRYRNSPPLFGPIYLADSLATFWTETWHNALAGPCLSLAYMPTTFILSRLRLPRSLVRSCAIVASFALMGVFHMYAMAPILSDEGMRRIVIFFVANGVCTVIEVAFWGKKRHWVRAVIAWTIELSLASWTVAKCQVADGVLSADWRGLCRAKVP</sequence>
<feature type="transmembrane region" description="Helical" evidence="8">
    <location>
        <begin position="183"/>
        <end position="200"/>
    </location>
</feature>
<keyword evidence="11" id="KW-1185">Reference proteome</keyword>
<evidence type="ECO:0000259" key="9">
    <source>
        <dbReference type="Pfam" id="PF13813"/>
    </source>
</evidence>
<dbReference type="Proteomes" id="UP000799753">
    <property type="component" value="Unassembled WGS sequence"/>
</dbReference>
<feature type="transmembrane region" description="Helical" evidence="8">
    <location>
        <begin position="255"/>
        <end position="276"/>
    </location>
</feature>
<feature type="transmembrane region" description="Helical" evidence="8">
    <location>
        <begin position="288"/>
        <end position="307"/>
    </location>
</feature>
<comment type="subcellular location">
    <subcellularLocation>
        <location evidence="1">Membrane</location>
        <topology evidence="1">Multi-pass membrane protein</topology>
    </subcellularLocation>
</comment>
<feature type="domain" description="Wax synthase" evidence="9">
    <location>
        <begin position="206"/>
        <end position="293"/>
    </location>
</feature>
<protein>
    <recommendedName>
        <fullName evidence="9">Wax synthase domain-containing protein</fullName>
    </recommendedName>
</protein>
<feature type="transmembrane region" description="Helical" evidence="8">
    <location>
        <begin position="20"/>
        <end position="42"/>
    </location>
</feature>
<dbReference type="PANTHER" id="PTHR31595">
    <property type="entry name" value="LONG-CHAIN-ALCOHOL O-FATTY-ACYLTRANSFERASE 3-RELATED"/>
    <property type="match status" value="1"/>
</dbReference>
<evidence type="ECO:0000256" key="7">
    <source>
        <dbReference type="ARBA" id="ARBA00023136"/>
    </source>
</evidence>
<keyword evidence="4" id="KW-0808">Transferase</keyword>
<dbReference type="PANTHER" id="PTHR31595:SF57">
    <property type="entry name" value="OS04G0481900 PROTEIN"/>
    <property type="match status" value="1"/>
</dbReference>
<dbReference type="InterPro" id="IPR044851">
    <property type="entry name" value="Wax_synthase"/>
</dbReference>
<evidence type="ECO:0000256" key="5">
    <source>
        <dbReference type="ARBA" id="ARBA00022692"/>
    </source>
</evidence>
<gene>
    <name evidence="10" type="ORF">P280DRAFT_318991</name>
</gene>
<name>A0A6A6RJ83_9PLEO</name>
<evidence type="ECO:0000256" key="1">
    <source>
        <dbReference type="ARBA" id="ARBA00004141"/>
    </source>
</evidence>
<keyword evidence="5 8" id="KW-0812">Transmembrane</keyword>
<dbReference type="GO" id="GO:0016020">
    <property type="term" value="C:membrane"/>
    <property type="evidence" value="ECO:0007669"/>
    <property type="project" value="UniProtKB-SubCell"/>
</dbReference>
<dbReference type="OrthoDB" id="1077582at2759"/>
<keyword evidence="7 8" id="KW-0472">Membrane</keyword>
<evidence type="ECO:0000256" key="8">
    <source>
        <dbReference type="SAM" id="Phobius"/>
    </source>
</evidence>
<reference evidence="10" key="1">
    <citation type="journal article" date="2020" name="Stud. Mycol.">
        <title>101 Dothideomycetes genomes: a test case for predicting lifestyles and emergence of pathogens.</title>
        <authorList>
            <person name="Haridas S."/>
            <person name="Albert R."/>
            <person name="Binder M."/>
            <person name="Bloem J."/>
            <person name="Labutti K."/>
            <person name="Salamov A."/>
            <person name="Andreopoulos B."/>
            <person name="Baker S."/>
            <person name="Barry K."/>
            <person name="Bills G."/>
            <person name="Bluhm B."/>
            <person name="Cannon C."/>
            <person name="Castanera R."/>
            <person name="Culley D."/>
            <person name="Daum C."/>
            <person name="Ezra D."/>
            <person name="Gonzalez J."/>
            <person name="Henrissat B."/>
            <person name="Kuo A."/>
            <person name="Liang C."/>
            <person name="Lipzen A."/>
            <person name="Lutzoni F."/>
            <person name="Magnuson J."/>
            <person name="Mondo S."/>
            <person name="Nolan M."/>
            <person name="Ohm R."/>
            <person name="Pangilinan J."/>
            <person name="Park H.-J."/>
            <person name="Ramirez L."/>
            <person name="Alfaro M."/>
            <person name="Sun H."/>
            <person name="Tritt A."/>
            <person name="Yoshinaga Y."/>
            <person name="Zwiers L.-H."/>
            <person name="Turgeon B."/>
            <person name="Goodwin S."/>
            <person name="Spatafora J."/>
            <person name="Crous P."/>
            <person name="Grigoriev I."/>
        </authorList>
    </citation>
    <scope>NUCLEOTIDE SEQUENCE</scope>
    <source>
        <strain evidence="10">CBS 473.64</strain>
    </source>
</reference>
<comment type="pathway">
    <text evidence="2">Secondary metabolite biosynthesis.</text>
</comment>
<dbReference type="Pfam" id="PF13813">
    <property type="entry name" value="MBOAT_2"/>
    <property type="match status" value="1"/>
</dbReference>
<proteinExistence type="inferred from homology"/>
<accession>A0A6A6RJ83</accession>
<dbReference type="GO" id="GO:0006629">
    <property type="term" value="P:lipid metabolic process"/>
    <property type="evidence" value="ECO:0007669"/>
    <property type="project" value="InterPro"/>
</dbReference>
<evidence type="ECO:0000256" key="6">
    <source>
        <dbReference type="ARBA" id="ARBA00022989"/>
    </source>
</evidence>
<evidence type="ECO:0000256" key="4">
    <source>
        <dbReference type="ARBA" id="ARBA00022679"/>
    </source>
</evidence>
<evidence type="ECO:0000313" key="11">
    <source>
        <dbReference type="Proteomes" id="UP000799753"/>
    </source>
</evidence>
<keyword evidence="6 8" id="KW-1133">Transmembrane helix</keyword>
<evidence type="ECO:0000256" key="2">
    <source>
        <dbReference type="ARBA" id="ARBA00005179"/>
    </source>
</evidence>
<evidence type="ECO:0000313" key="10">
    <source>
        <dbReference type="EMBL" id="KAF2634158.1"/>
    </source>
</evidence>
<organism evidence="10 11">
    <name type="scientific">Massarina eburnea CBS 473.64</name>
    <dbReference type="NCBI Taxonomy" id="1395130"/>
    <lineage>
        <taxon>Eukaryota</taxon>
        <taxon>Fungi</taxon>
        <taxon>Dikarya</taxon>
        <taxon>Ascomycota</taxon>
        <taxon>Pezizomycotina</taxon>
        <taxon>Dothideomycetes</taxon>
        <taxon>Pleosporomycetidae</taxon>
        <taxon>Pleosporales</taxon>
        <taxon>Massarineae</taxon>
        <taxon>Massarinaceae</taxon>
        <taxon>Massarina</taxon>
    </lineage>
</organism>
<dbReference type="InterPro" id="IPR032805">
    <property type="entry name" value="Wax_synthase_dom"/>
</dbReference>
<dbReference type="EMBL" id="MU006859">
    <property type="protein sequence ID" value="KAF2634158.1"/>
    <property type="molecule type" value="Genomic_DNA"/>
</dbReference>